<dbReference type="EMBL" id="JADCNM010000013">
    <property type="protein sequence ID" value="KAG0456395.1"/>
    <property type="molecule type" value="Genomic_DNA"/>
</dbReference>
<evidence type="ECO:0000256" key="1">
    <source>
        <dbReference type="SAM" id="MobiDB-lite"/>
    </source>
</evidence>
<accession>A0A835PLX5</accession>
<organism evidence="2 3">
    <name type="scientific">Vanilla planifolia</name>
    <name type="common">Vanilla</name>
    <dbReference type="NCBI Taxonomy" id="51239"/>
    <lineage>
        <taxon>Eukaryota</taxon>
        <taxon>Viridiplantae</taxon>
        <taxon>Streptophyta</taxon>
        <taxon>Embryophyta</taxon>
        <taxon>Tracheophyta</taxon>
        <taxon>Spermatophyta</taxon>
        <taxon>Magnoliopsida</taxon>
        <taxon>Liliopsida</taxon>
        <taxon>Asparagales</taxon>
        <taxon>Orchidaceae</taxon>
        <taxon>Vanilloideae</taxon>
        <taxon>Vanilleae</taxon>
        <taxon>Vanilla</taxon>
    </lineage>
</organism>
<sequence>MSDVAADDGYPAVFRRQPRAYNDGRIQNLRRIYKKRVSKILTDAGGILKPSDVLVTWTSGSGKTTLLLALAEENLMKTSKLNSLFIKTLPSFLCNSTSSQPCLGREEGSREERWIPRPRVYASPIARTLAIALSPLFPNGSHRLSPDPESEVSGNRNSYMSPASRTSPSLSTSCGVSRLQPYMREKKWVGRTRRCWEKLDGQEGELTMWKKTAMDCMSQVSRFVPCVVADVHTLFVNFYGDAFASRSSQVVIKDLGKISLSSYVGRFQMPTKERCGRLLQETIFNHGGYGPTGSPMTYGLNAVAIKNF</sequence>
<dbReference type="Proteomes" id="UP000639772">
    <property type="component" value="Chromosome 13"/>
</dbReference>
<evidence type="ECO:0000313" key="2">
    <source>
        <dbReference type="EMBL" id="KAG0456395.1"/>
    </source>
</evidence>
<feature type="region of interest" description="Disordered" evidence="1">
    <location>
        <begin position="142"/>
        <end position="172"/>
    </location>
</feature>
<evidence type="ECO:0000313" key="3">
    <source>
        <dbReference type="Proteomes" id="UP000639772"/>
    </source>
</evidence>
<dbReference type="AlphaFoldDB" id="A0A835PLX5"/>
<comment type="caution">
    <text evidence="2">The sequence shown here is derived from an EMBL/GenBank/DDBJ whole genome shotgun (WGS) entry which is preliminary data.</text>
</comment>
<proteinExistence type="predicted"/>
<reference evidence="2 3" key="1">
    <citation type="journal article" date="2020" name="Nat. Food">
        <title>A phased Vanilla planifolia genome enables genetic improvement of flavour and production.</title>
        <authorList>
            <person name="Hasing T."/>
            <person name="Tang H."/>
            <person name="Brym M."/>
            <person name="Khazi F."/>
            <person name="Huang T."/>
            <person name="Chambers A.H."/>
        </authorList>
    </citation>
    <scope>NUCLEOTIDE SEQUENCE [LARGE SCALE GENOMIC DNA]</scope>
    <source>
        <tissue evidence="2">Leaf</tissue>
    </source>
</reference>
<protein>
    <submittedName>
        <fullName evidence="2">Uncharacterized protein</fullName>
    </submittedName>
</protein>
<name>A0A835PLX5_VANPL</name>
<feature type="compositionally biased region" description="Polar residues" evidence="1">
    <location>
        <begin position="152"/>
        <end position="172"/>
    </location>
</feature>
<gene>
    <name evidence="2" type="ORF">HPP92_024183</name>
</gene>